<dbReference type="AlphaFoldDB" id="A0A2N8UH12"/>
<feature type="region of interest" description="Disordered" evidence="3">
    <location>
        <begin position="865"/>
        <end position="1007"/>
    </location>
</feature>
<dbReference type="Proteomes" id="UP000239563">
    <property type="component" value="Chromosome XI"/>
</dbReference>
<feature type="region of interest" description="Disordered" evidence="3">
    <location>
        <begin position="660"/>
        <end position="723"/>
    </location>
</feature>
<feature type="compositionally biased region" description="Polar residues" evidence="3">
    <location>
        <begin position="121"/>
        <end position="157"/>
    </location>
</feature>
<dbReference type="InterPro" id="IPR003591">
    <property type="entry name" value="Leu-rich_rpt_typical-subtyp"/>
</dbReference>
<feature type="region of interest" description="Disordered" evidence="3">
    <location>
        <begin position="447"/>
        <end position="507"/>
    </location>
</feature>
<feature type="compositionally biased region" description="Acidic residues" evidence="3">
    <location>
        <begin position="448"/>
        <end position="457"/>
    </location>
</feature>
<reference evidence="4 5" key="1">
    <citation type="submission" date="2017-02" db="EMBL/GenBank/DDBJ databases">
        <authorList>
            <person name="Peterson S.W."/>
        </authorList>
    </citation>
    <scope>NUCLEOTIDE SEQUENCE [LARGE SCALE GENOMIC DNA]</scope>
    <source>
        <strain evidence="4 5">SRS1_H2-8</strain>
    </source>
</reference>
<feature type="region of interest" description="Disordered" evidence="3">
    <location>
        <begin position="228"/>
        <end position="255"/>
    </location>
</feature>
<proteinExistence type="predicted"/>
<evidence type="ECO:0000256" key="3">
    <source>
        <dbReference type="SAM" id="MobiDB-lite"/>
    </source>
</evidence>
<feature type="compositionally biased region" description="Low complexity" evidence="3">
    <location>
        <begin position="9"/>
        <end position="31"/>
    </location>
</feature>
<accession>A0A2N8UH12</accession>
<feature type="compositionally biased region" description="Low complexity" evidence="3">
    <location>
        <begin position="541"/>
        <end position="556"/>
    </location>
</feature>
<feature type="region of interest" description="Disordered" evidence="3">
    <location>
        <begin position="526"/>
        <end position="556"/>
    </location>
</feature>
<sequence length="1155" mass="122536">MDAATMIEPVSPFASSSSSSSSKPDSAATPAQSRSPIVLSEAWKQLHLSSPAFSSPNVPSSSSASAQQSEAHSRSKHDRNDHDDGDGDSSDDGFLSDHSEELHPETGFDPFLAATRRARQHSASSSNLTPQPATSAISPSVDRSASGSSPATSNEVLASSEALRKQQDDDEAQQQAYRWSRIANYWSKVVDDVIFQPKQGSKQGMIDLSDKNITDILPTVADLSRFVALPPPRYDRDDESEGRASPEPQSLLQSKTGGLVRHESYLAPFSAHIHNDSASSRPTNASAKCTLSRSQSAFQPSMNRAQSFARTQSAMSTLSSRSAGSYRDHRDRQATLSIFLGSNALTRLPSALFQLQNLRVLSLRSNKLKFLPPAIGDLHNLSELHIAHNELQYLPAEILRLKLDVFTWFPNPYFVKPPKTGVLTVRPLLCHRATRIRQQHSINKLAELDDIDEDDDASSTTPVRNEHDIGGEGAALIPVSQQPPPLIRAPAPSSARNQSQLDRTRSEMQVEGFLARGIDQLRGGSFASIGEQDHNDDGNSDDGNTTDNTTDAGDTTVDAAEAPAPALPEAAPTADEEQERARQRILEAAFEDEDAADLFDLTPSTEQGALTRGKVAGRSRVLGNKSVTGLPSLRELCIRRLLSPYDVAEAEAHGIASPFLSPIVQTSGGPLRRRSSNASRSNSRTNTPLFEAQLRNRTTPFGSNASRTRSFSSNGGPEDSKFGKRVPTLLEAYENGTLQSLVGELGHGLVPLLEAARRSATQDWGTRARMRSNSAAAADKRTGWARTQSAADAFPTELPNANGSADAAAAAARAPTATTGASHDEQDESYDVFGGVDVPGSLDRGDDACTNPWFSRCPNPRHCEERLRESQSSQGVKRTGDIALHRGKRGFGSTSSVSSLGTTLGGGGKAETGSVDMERASSAAASSDSGAAPASPLSSSASSSVGTVAGFGSVSTSSMPSRPESQVGGVSSSGMPFAGQQVRFAPHSQRSFTSSSGLGGRTWSSSRPALGAERVGLTRPASTQFVRGFSSSSVLSASGLNRSTSFGAGGGGEDAAERDWPLSGQEHRQAPVFSEAGETRLEWISHIGGIRVAKLGEAQVELEEDLDTSPASAAARGDAEGAQASLLGAMGGFENKDLLPILWRGCSRGCLDFLV</sequence>
<keyword evidence="2" id="KW-0677">Repeat</keyword>
<dbReference type="Gene3D" id="3.80.10.10">
    <property type="entry name" value="Ribonuclease Inhibitor"/>
    <property type="match status" value="1"/>
</dbReference>
<dbReference type="SUPFAM" id="SSF52075">
    <property type="entry name" value="Outer arm dynein light chain 1"/>
    <property type="match status" value="1"/>
</dbReference>
<feature type="compositionally biased region" description="Low complexity" evidence="3">
    <location>
        <begin position="891"/>
        <end position="902"/>
    </location>
</feature>
<dbReference type="InterPro" id="IPR050216">
    <property type="entry name" value="LRR_domain-containing"/>
</dbReference>
<gene>
    <name evidence="4" type="ORF">SRS1_14785</name>
</gene>
<feature type="compositionally biased region" description="Polar residues" evidence="3">
    <location>
        <begin position="695"/>
        <end position="715"/>
    </location>
</feature>
<feature type="compositionally biased region" description="Polar residues" evidence="3">
    <location>
        <begin position="959"/>
        <end position="974"/>
    </location>
</feature>
<dbReference type="PANTHER" id="PTHR48051:SF54">
    <property type="entry name" value="LEUCINE-RICH REPEAT-CONTAINING PROTEIN"/>
    <property type="match status" value="1"/>
</dbReference>
<feature type="region of interest" description="Disordered" evidence="3">
    <location>
        <begin position="764"/>
        <end position="837"/>
    </location>
</feature>
<feature type="compositionally biased region" description="Low complexity" evidence="3">
    <location>
        <begin position="50"/>
        <end position="70"/>
    </location>
</feature>
<feature type="compositionally biased region" description="Polar residues" evidence="3">
    <location>
        <begin position="988"/>
        <end position="1007"/>
    </location>
</feature>
<feature type="compositionally biased region" description="Basic and acidic residues" evidence="3">
    <location>
        <begin position="233"/>
        <end position="244"/>
    </location>
</feature>
<feature type="compositionally biased region" description="Low complexity" evidence="3">
    <location>
        <begin position="799"/>
        <end position="821"/>
    </location>
</feature>
<feature type="compositionally biased region" description="Low complexity" evidence="3">
    <location>
        <begin position="920"/>
        <end position="958"/>
    </location>
</feature>
<protein>
    <submittedName>
        <fullName evidence="4">Uncharacterized protein</fullName>
    </submittedName>
</protein>
<dbReference type="InterPro" id="IPR001611">
    <property type="entry name" value="Leu-rich_rpt"/>
</dbReference>
<dbReference type="EMBL" id="LT795064">
    <property type="protein sequence ID" value="SJX64131.1"/>
    <property type="molecule type" value="Genomic_DNA"/>
</dbReference>
<organism evidence="4 5">
    <name type="scientific">Sporisorium reilianum f. sp. reilianum</name>
    <dbReference type="NCBI Taxonomy" id="72559"/>
    <lineage>
        <taxon>Eukaryota</taxon>
        <taxon>Fungi</taxon>
        <taxon>Dikarya</taxon>
        <taxon>Basidiomycota</taxon>
        <taxon>Ustilaginomycotina</taxon>
        <taxon>Ustilaginomycetes</taxon>
        <taxon>Ustilaginales</taxon>
        <taxon>Ustilaginaceae</taxon>
        <taxon>Sporisorium</taxon>
    </lineage>
</organism>
<evidence type="ECO:0000256" key="1">
    <source>
        <dbReference type="ARBA" id="ARBA00022614"/>
    </source>
</evidence>
<dbReference type="SMART" id="SM00369">
    <property type="entry name" value="LRR_TYP"/>
    <property type="match status" value="2"/>
</dbReference>
<evidence type="ECO:0000313" key="4">
    <source>
        <dbReference type="EMBL" id="SJX64131.1"/>
    </source>
</evidence>
<feature type="region of interest" description="Disordered" evidence="3">
    <location>
        <begin position="50"/>
        <end position="175"/>
    </location>
</feature>
<name>A0A2N8UH12_9BASI</name>
<feature type="compositionally biased region" description="Basic and acidic residues" evidence="3">
    <location>
        <begin position="95"/>
        <end position="106"/>
    </location>
</feature>
<evidence type="ECO:0000256" key="2">
    <source>
        <dbReference type="ARBA" id="ARBA00022737"/>
    </source>
</evidence>
<evidence type="ECO:0000313" key="5">
    <source>
        <dbReference type="Proteomes" id="UP000239563"/>
    </source>
</evidence>
<feature type="region of interest" description="Disordered" evidence="3">
    <location>
        <begin position="1"/>
        <end position="34"/>
    </location>
</feature>
<dbReference type="Pfam" id="PF13855">
    <property type="entry name" value="LRR_8"/>
    <property type="match status" value="1"/>
</dbReference>
<keyword evidence="1" id="KW-0433">Leucine-rich repeat</keyword>
<dbReference type="PANTHER" id="PTHR48051">
    <property type="match status" value="1"/>
</dbReference>
<dbReference type="GO" id="GO:0005737">
    <property type="term" value="C:cytoplasm"/>
    <property type="evidence" value="ECO:0007669"/>
    <property type="project" value="TreeGrafter"/>
</dbReference>
<dbReference type="InterPro" id="IPR032675">
    <property type="entry name" value="LRR_dom_sf"/>
</dbReference>